<organism evidence="3 4">
    <name type="scientific">Collichthys lucidus</name>
    <name type="common">Big head croaker</name>
    <name type="synonym">Sciaena lucida</name>
    <dbReference type="NCBI Taxonomy" id="240159"/>
    <lineage>
        <taxon>Eukaryota</taxon>
        <taxon>Metazoa</taxon>
        <taxon>Chordata</taxon>
        <taxon>Craniata</taxon>
        <taxon>Vertebrata</taxon>
        <taxon>Euteleostomi</taxon>
        <taxon>Actinopterygii</taxon>
        <taxon>Neopterygii</taxon>
        <taxon>Teleostei</taxon>
        <taxon>Neoteleostei</taxon>
        <taxon>Acanthomorphata</taxon>
        <taxon>Eupercaria</taxon>
        <taxon>Sciaenidae</taxon>
        <taxon>Collichthys</taxon>
    </lineage>
</organism>
<name>A0A4U5TUZ3_COLLU</name>
<dbReference type="Gene3D" id="1.20.5.650">
    <property type="entry name" value="Single helix bin"/>
    <property type="match status" value="1"/>
</dbReference>
<gene>
    <name evidence="3" type="ORF">D9C73_027640</name>
</gene>
<dbReference type="Proteomes" id="UP000298787">
    <property type="component" value="Unassembled WGS sequence"/>
</dbReference>
<dbReference type="Pfam" id="PF07741">
    <property type="entry name" value="BRF1"/>
    <property type="match status" value="1"/>
</dbReference>
<dbReference type="InterPro" id="IPR011665">
    <property type="entry name" value="BRF1_TBP-bd_dom"/>
</dbReference>
<feature type="region of interest" description="Disordered" evidence="1">
    <location>
        <begin position="88"/>
        <end position="127"/>
    </location>
</feature>
<feature type="domain" description="Brf1 TBP-binding" evidence="2">
    <location>
        <begin position="54"/>
        <end position="150"/>
    </location>
</feature>
<evidence type="ECO:0000259" key="2">
    <source>
        <dbReference type="Pfam" id="PF07741"/>
    </source>
</evidence>
<accession>A0A4U5TUZ3</accession>
<evidence type="ECO:0000256" key="1">
    <source>
        <dbReference type="SAM" id="MobiDB-lite"/>
    </source>
</evidence>
<proteinExistence type="predicted"/>
<sequence length="317" mass="35053">MEGVETQRQAAPLAAILGKLPSAASLGLQQTFEESETGEKPDDEQLEGGELDLDGIDDQEIDKYILNEREVQMKTELWMKQNADYLKEQKEKEERIKKEKEQGTYKEKPKKSRKKKEQMEASTAGEAIERMLEKKKISSKINYDVLRDLNSRGTGSGGGSSPSRASSDPPDINTTTRKRVNRRRRKKASDTNRDLAANASMMGKRSGWDRLGWVVPGQVVLGGVGTGSVGVRLLISSTSKKKTSNQTENCVTMTTDTTTEEAAAEGTPDPEPYTNPTPAAPPTVLEEEEEEEDEVEEECVSALQLVGDYGCEEEEVF</sequence>
<feature type="compositionally biased region" description="Acidic residues" evidence="1">
    <location>
        <begin position="33"/>
        <end position="54"/>
    </location>
</feature>
<feature type="compositionally biased region" description="Basic and acidic residues" evidence="1">
    <location>
        <begin position="88"/>
        <end position="107"/>
    </location>
</feature>
<protein>
    <submittedName>
        <fullName evidence="3">Transcription factor IIIB 90 kDa subunit</fullName>
    </submittedName>
</protein>
<reference evidence="3 4" key="1">
    <citation type="submission" date="2019-01" db="EMBL/GenBank/DDBJ databases">
        <title>Genome Assembly of Collichthys lucidus.</title>
        <authorList>
            <person name="Cai M."/>
            <person name="Xiao S."/>
        </authorList>
    </citation>
    <scope>NUCLEOTIDE SEQUENCE [LARGE SCALE GENOMIC DNA]</scope>
    <source>
        <strain evidence="3">JT15FE1705JMU</strain>
        <tissue evidence="3">Muscle</tissue>
    </source>
</reference>
<dbReference type="EMBL" id="ML142789">
    <property type="protein sequence ID" value="TKS65109.1"/>
    <property type="molecule type" value="Genomic_DNA"/>
</dbReference>
<feature type="region of interest" description="Disordered" evidence="1">
    <location>
        <begin position="148"/>
        <end position="201"/>
    </location>
</feature>
<evidence type="ECO:0000313" key="4">
    <source>
        <dbReference type="Proteomes" id="UP000298787"/>
    </source>
</evidence>
<feature type="compositionally biased region" description="Acidic residues" evidence="1">
    <location>
        <begin position="285"/>
        <end position="295"/>
    </location>
</feature>
<dbReference type="AlphaFoldDB" id="A0A4U5TUZ3"/>
<feature type="compositionally biased region" description="Basic residues" evidence="1">
    <location>
        <begin position="176"/>
        <end position="187"/>
    </location>
</feature>
<feature type="compositionally biased region" description="Pro residues" evidence="1">
    <location>
        <begin position="269"/>
        <end position="281"/>
    </location>
</feature>
<feature type="region of interest" description="Disordered" evidence="1">
    <location>
        <begin position="246"/>
        <end position="295"/>
    </location>
</feature>
<dbReference type="STRING" id="240159.A0A4U5TUZ3"/>
<feature type="region of interest" description="Disordered" evidence="1">
    <location>
        <begin position="27"/>
        <end position="54"/>
    </location>
</feature>
<evidence type="ECO:0000313" key="3">
    <source>
        <dbReference type="EMBL" id="TKS65109.1"/>
    </source>
</evidence>
<dbReference type="FunFam" id="1.20.5.650:FF:000001">
    <property type="entry name" value="transcription factor IIIB 90 kDa subunit isoform X2"/>
    <property type="match status" value="1"/>
</dbReference>
<keyword evidence="4" id="KW-1185">Reference proteome</keyword>